<name>A0ACB8TP28_9APHY</name>
<sequence>MALNGVVWMVVASHESGMLPGVVLLGQPIYFYLLAFDGNSPHTDLFQPLANDLLSAKAIYTKKPIMVQGTTTLRLIPDFKSLNAFLAAARFTEAAAFQGLPDPPFVDAGWTSAQFLAEDSGTMSSVSVDMTGIRTKANCAAPSSMPKVDTSKPANFSVTASLVNGCSSVVTLDLTSVEKQYGMAPGDLASCGLVPDLSQQFTPVMFWFYPPV</sequence>
<organism evidence="1 2">
    <name type="scientific">Irpex rosettiformis</name>
    <dbReference type="NCBI Taxonomy" id="378272"/>
    <lineage>
        <taxon>Eukaryota</taxon>
        <taxon>Fungi</taxon>
        <taxon>Dikarya</taxon>
        <taxon>Basidiomycota</taxon>
        <taxon>Agaricomycotina</taxon>
        <taxon>Agaricomycetes</taxon>
        <taxon>Polyporales</taxon>
        <taxon>Irpicaceae</taxon>
        <taxon>Irpex</taxon>
    </lineage>
</organism>
<protein>
    <submittedName>
        <fullName evidence="1">Uncharacterized protein</fullName>
    </submittedName>
</protein>
<keyword evidence="2" id="KW-1185">Reference proteome</keyword>
<comment type="caution">
    <text evidence="1">The sequence shown here is derived from an EMBL/GenBank/DDBJ whole genome shotgun (WGS) entry which is preliminary data.</text>
</comment>
<gene>
    <name evidence="1" type="ORF">BDY19DRAFT_910382</name>
</gene>
<dbReference type="EMBL" id="MU274954">
    <property type="protein sequence ID" value="KAI0083767.1"/>
    <property type="molecule type" value="Genomic_DNA"/>
</dbReference>
<evidence type="ECO:0000313" key="1">
    <source>
        <dbReference type="EMBL" id="KAI0083767.1"/>
    </source>
</evidence>
<dbReference type="Proteomes" id="UP001055072">
    <property type="component" value="Unassembled WGS sequence"/>
</dbReference>
<evidence type="ECO:0000313" key="2">
    <source>
        <dbReference type="Proteomes" id="UP001055072"/>
    </source>
</evidence>
<proteinExistence type="predicted"/>
<accession>A0ACB8TP28</accession>
<reference evidence="1" key="1">
    <citation type="journal article" date="2021" name="Environ. Microbiol.">
        <title>Gene family expansions and transcriptome signatures uncover fungal adaptations to wood decay.</title>
        <authorList>
            <person name="Hage H."/>
            <person name="Miyauchi S."/>
            <person name="Viragh M."/>
            <person name="Drula E."/>
            <person name="Min B."/>
            <person name="Chaduli D."/>
            <person name="Navarro D."/>
            <person name="Favel A."/>
            <person name="Norest M."/>
            <person name="Lesage-Meessen L."/>
            <person name="Balint B."/>
            <person name="Merenyi Z."/>
            <person name="de Eugenio L."/>
            <person name="Morin E."/>
            <person name="Martinez A.T."/>
            <person name="Baldrian P."/>
            <person name="Stursova M."/>
            <person name="Martinez M.J."/>
            <person name="Novotny C."/>
            <person name="Magnuson J.K."/>
            <person name="Spatafora J.W."/>
            <person name="Maurice S."/>
            <person name="Pangilinan J."/>
            <person name="Andreopoulos W."/>
            <person name="LaButti K."/>
            <person name="Hundley H."/>
            <person name="Na H."/>
            <person name="Kuo A."/>
            <person name="Barry K."/>
            <person name="Lipzen A."/>
            <person name="Henrissat B."/>
            <person name="Riley R."/>
            <person name="Ahrendt S."/>
            <person name="Nagy L.G."/>
            <person name="Grigoriev I.V."/>
            <person name="Martin F."/>
            <person name="Rosso M.N."/>
        </authorList>
    </citation>
    <scope>NUCLEOTIDE SEQUENCE</scope>
    <source>
        <strain evidence="1">CBS 384.51</strain>
    </source>
</reference>